<reference evidence="3" key="1">
    <citation type="submission" date="2018-05" db="EMBL/GenBank/DDBJ databases">
        <title>Draft genome sequence of Stemphylium lycopersici strain CIDEFI 213.</title>
        <authorList>
            <person name="Medina R."/>
            <person name="Franco M.E.E."/>
            <person name="Lucentini C.G."/>
            <person name="Saparrat M.C.N."/>
            <person name="Balatti P.A."/>
        </authorList>
    </citation>
    <scope>NUCLEOTIDE SEQUENCE [LARGE SCALE GENOMIC DNA]</scope>
    <source>
        <strain evidence="3">CIDEFI 213</strain>
    </source>
</reference>
<feature type="region of interest" description="Disordered" evidence="1">
    <location>
        <begin position="405"/>
        <end position="434"/>
    </location>
</feature>
<proteinExistence type="predicted"/>
<dbReference type="Proteomes" id="UP000249619">
    <property type="component" value="Unassembled WGS sequence"/>
</dbReference>
<keyword evidence="3" id="KW-1185">Reference proteome</keyword>
<accession>A0A364NGH0</accession>
<feature type="compositionally biased region" description="Low complexity" evidence="1">
    <location>
        <begin position="318"/>
        <end position="333"/>
    </location>
</feature>
<evidence type="ECO:0000313" key="3">
    <source>
        <dbReference type="Proteomes" id="UP000249619"/>
    </source>
</evidence>
<feature type="region of interest" description="Disordered" evidence="1">
    <location>
        <begin position="1"/>
        <end position="48"/>
    </location>
</feature>
<gene>
    <name evidence="2" type="ORF">DDE83_000308</name>
</gene>
<organism evidence="2 3">
    <name type="scientific">Stemphylium lycopersici</name>
    <name type="common">Tomato gray leaf spot disease fungus</name>
    <name type="synonym">Thyrospora lycopersici</name>
    <dbReference type="NCBI Taxonomy" id="183478"/>
    <lineage>
        <taxon>Eukaryota</taxon>
        <taxon>Fungi</taxon>
        <taxon>Dikarya</taxon>
        <taxon>Ascomycota</taxon>
        <taxon>Pezizomycotina</taxon>
        <taxon>Dothideomycetes</taxon>
        <taxon>Pleosporomycetidae</taxon>
        <taxon>Pleosporales</taxon>
        <taxon>Pleosporineae</taxon>
        <taxon>Pleosporaceae</taxon>
        <taxon>Stemphylium</taxon>
    </lineage>
</organism>
<protein>
    <submittedName>
        <fullName evidence="2">Uncharacterized protein</fullName>
    </submittedName>
</protein>
<feature type="compositionally biased region" description="Polar residues" evidence="1">
    <location>
        <begin position="29"/>
        <end position="38"/>
    </location>
</feature>
<feature type="compositionally biased region" description="Polar residues" evidence="1">
    <location>
        <begin position="357"/>
        <end position="366"/>
    </location>
</feature>
<evidence type="ECO:0000256" key="1">
    <source>
        <dbReference type="SAM" id="MobiDB-lite"/>
    </source>
</evidence>
<dbReference type="AlphaFoldDB" id="A0A364NGH0"/>
<sequence length="434" mass="48580">MKVAHMPSLSSDEVEEPTAQPTGAPEQGSVASESSIAPQRTPKRIQREPAFPEVVHEYAFFPLGANSYITNESQLQLPKDDTSARSLLFRTLIDIFVFSYDVDPYELHFALAECVPILRAKKLSTSQTTLLSAPELRTVIAYADAIHNVCSNVLGNSQSLLKDDDGDFIVRYVLKPAQDLHIDPAYLFDHLMAFRLHRCHPENRKKTLLYKKTSSIWARGLGLLPAKWNADRKQKLLAYWLVSDDIALARLRPHACERLRLVIGGAIKRFAQKHCKLGMGSVRREVYAEPTTATLVRQLVLSESMKARRLRHYRAHGWTWSSPSSSSSSTGHAHGPHPPPQIQHQHAFYPPHRSRSNHLPPSSSTRSLCAIHEHEVMPRRPQSASGIRSQASARYSQACLNDTLSLPLPETAPAKAKETAAVQYTPDSEYPEEP</sequence>
<dbReference type="EMBL" id="QGDH01000003">
    <property type="protein sequence ID" value="RAR16435.1"/>
    <property type="molecule type" value="Genomic_DNA"/>
</dbReference>
<evidence type="ECO:0000313" key="2">
    <source>
        <dbReference type="EMBL" id="RAR16435.1"/>
    </source>
</evidence>
<name>A0A364NGH0_STELY</name>
<feature type="region of interest" description="Disordered" evidence="1">
    <location>
        <begin position="318"/>
        <end position="366"/>
    </location>
</feature>
<comment type="caution">
    <text evidence="2">The sequence shown here is derived from an EMBL/GenBank/DDBJ whole genome shotgun (WGS) entry which is preliminary data.</text>
</comment>